<dbReference type="NCBIfam" id="TIGR00180">
    <property type="entry name" value="parB_part"/>
    <property type="match status" value="1"/>
</dbReference>
<feature type="domain" description="ParB-like N-terminal" evidence="2">
    <location>
        <begin position="30"/>
        <end position="119"/>
    </location>
</feature>
<sequence>MTRPRPRRQRTVAGLLGDLPSDLSRPDAVTVLAVADLRPGSAQPRRSFADAGLASLAASIRQQGVLQPLLVRPVDGGHEIVAGERRWRAAQLAGLDEVPVVVRSLDDREARMAALLENLQREDLNLIDEVDAKLELAAAALGLPRDDARRRLIRLTKEEAGEQTAALDAVFGPMGESWSSFAKNKLRILGWPEVVLEALRGGLALTLASVVVGAPEAHHVRLIDLARQGASRSELQAEARRLSDPSPAPSAAAQVARKLGSRRFLNDLKPDERRAVDRWLARMPEVLKDR</sequence>
<evidence type="ECO:0000259" key="2">
    <source>
        <dbReference type="SMART" id="SM00470"/>
    </source>
</evidence>
<comment type="caution">
    <text evidence="3">The sequence shown here is derived from an EMBL/GenBank/DDBJ whole genome shotgun (WGS) entry which is preliminary data.</text>
</comment>
<dbReference type="Pfam" id="PF02195">
    <property type="entry name" value="ParB_N"/>
    <property type="match status" value="1"/>
</dbReference>
<dbReference type="CDD" id="cd16393">
    <property type="entry name" value="SPO0J_N"/>
    <property type="match status" value="1"/>
</dbReference>
<dbReference type="SUPFAM" id="SSF110849">
    <property type="entry name" value="ParB/Sulfiredoxin"/>
    <property type="match status" value="1"/>
</dbReference>
<dbReference type="InterPro" id="IPR004437">
    <property type="entry name" value="ParB/RepB/Spo0J"/>
</dbReference>
<evidence type="ECO:0000313" key="4">
    <source>
        <dbReference type="Proteomes" id="UP000661918"/>
    </source>
</evidence>
<dbReference type="InterPro" id="IPR036086">
    <property type="entry name" value="ParB/Sulfiredoxin_sf"/>
</dbReference>
<dbReference type="Gene3D" id="1.10.10.2830">
    <property type="match status" value="1"/>
</dbReference>
<dbReference type="EMBL" id="BMOM01000055">
    <property type="protein sequence ID" value="GGM21970.1"/>
    <property type="molecule type" value="Genomic_DNA"/>
</dbReference>
<dbReference type="SUPFAM" id="SSF109709">
    <property type="entry name" value="KorB DNA-binding domain-like"/>
    <property type="match status" value="1"/>
</dbReference>
<dbReference type="Proteomes" id="UP000661918">
    <property type="component" value="Unassembled WGS sequence"/>
</dbReference>
<dbReference type="PANTHER" id="PTHR33375">
    <property type="entry name" value="CHROMOSOME-PARTITIONING PROTEIN PARB-RELATED"/>
    <property type="match status" value="1"/>
</dbReference>
<dbReference type="InterPro" id="IPR050336">
    <property type="entry name" value="Chromosome_partition/occlusion"/>
</dbReference>
<comment type="similarity">
    <text evidence="1">Belongs to the ParB family.</text>
</comment>
<evidence type="ECO:0000256" key="1">
    <source>
        <dbReference type="ARBA" id="ARBA00006295"/>
    </source>
</evidence>
<gene>
    <name evidence="3" type="primary">parB2</name>
    <name evidence="3" type="ORF">GCM10010841_32320</name>
</gene>
<dbReference type="Gene3D" id="3.90.1530.30">
    <property type="match status" value="1"/>
</dbReference>
<accession>A0ABQ2H1X8</accession>
<organism evidence="3 4">
    <name type="scientific">Deinococcus aerophilus</name>
    <dbReference type="NCBI Taxonomy" id="522488"/>
    <lineage>
        <taxon>Bacteria</taxon>
        <taxon>Thermotogati</taxon>
        <taxon>Deinococcota</taxon>
        <taxon>Deinococci</taxon>
        <taxon>Deinococcales</taxon>
        <taxon>Deinococcaceae</taxon>
        <taxon>Deinococcus</taxon>
    </lineage>
</organism>
<reference evidence="4" key="1">
    <citation type="journal article" date="2019" name="Int. J. Syst. Evol. Microbiol.">
        <title>The Global Catalogue of Microorganisms (GCM) 10K type strain sequencing project: providing services to taxonomists for standard genome sequencing and annotation.</title>
        <authorList>
            <consortium name="The Broad Institute Genomics Platform"/>
            <consortium name="The Broad Institute Genome Sequencing Center for Infectious Disease"/>
            <person name="Wu L."/>
            <person name="Ma J."/>
        </authorList>
    </citation>
    <scope>NUCLEOTIDE SEQUENCE [LARGE SCALE GENOMIC DNA]</scope>
    <source>
        <strain evidence="4">JCM 15443</strain>
    </source>
</reference>
<protein>
    <submittedName>
        <fullName evidence="3">Chromosome 2-partitioning protein ParB</fullName>
    </submittedName>
</protein>
<dbReference type="SMART" id="SM00470">
    <property type="entry name" value="ParB"/>
    <property type="match status" value="1"/>
</dbReference>
<evidence type="ECO:0000313" key="3">
    <source>
        <dbReference type="EMBL" id="GGM21970.1"/>
    </source>
</evidence>
<dbReference type="PANTHER" id="PTHR33375:SF7">
    <property type="entry name" value="CHROMOSOME 2-PARTITIONING PROTEIN PARB-RELATED"/>
    <property type="match status" value="1"/>
</dbReference>
<name>A0ABQ2H1X8_9DEIO</name>
<dbReference type="InterPro" id="IPR003115">
    <property type="entry name" value="ParB_N"/>
</dbReference>
<dbReference type="RefSeq" id="WP_188905386.1">
    <property type="nucleotide sequence ID" value="NZ_BMOM01000055.1"/>
</dbReference>
<proteinExistence type="inferred from homology"/>
<keyword evidence="4" id="KW-1185">Reference proteome</keyword>